<dbReference type="NCBIfam" id="TIGR03011">
    <property type="entry name" value="sulf_tusB_dsrH"/>
    <property type="match status" value="1"/>
</dbReference>
<dbReference type="GO" id="GO:1990228">
    <property type="term" value="C:sulfurtransferase complex"/>
    <property type="evidence" value="ECO:0007669"/>
    <property type="project" value="TreeGrafter"/>
</dbReference>
<organism evidence="1">
    <name type="scientific">Vibrio vulnificus</name>
    <dbReference type="NCBI Taxonomy" id="672"/>
    <lineage>
        <taxon>Bacteria</taxon>
        <taxon>Pseudomonadati</taxon>
        <taxon>Pseudomonadota</taxon>
        <taxon>Gammaproteobacteria</taxon>
        <taxon>Vibrionales</taxon>
        <taxon>Vibrionaceae</taxon>
        <taxon>Vibrio</taxon>
    </lineage>
</organism>
<evidence type="ECO:0000313" key="1">
    <source>
        <dbReference type="EMBL" id="HAS8542222.1"/>
    </source>
</evidence>
<sequence length="91" mass="9982">MLHLIKSSHALEEALLLCTASDAIVLLEEAVYAATSVHPLRSLLPKQGVYVLHADVLARGLESRLSTNIPIVDYHQLVDLTVEHSPSLTWS</sequence>
<dbReference type="OrthoDB" id="9795117at2"/>
<keyword evidence="4" id="KW-1185">Reference proteome</keyword>
<dbReference type="PANTHER" id="PTHR37526">
    <property type="entry name" value="PROTEIN TUSB"/>
    <property type="match status" value="1"/>
</dbReference>
<dbReference type="GeneID" id="93895603"/>
<dbReference type="Pfam" id="PF04077">
    <property type="entry name" value="DsrH"/>
    <property type="match status" value="1"/>
</dbReference>
<dbReference type="RefSeq" id="WP_039450006.1">
    <property type="nucleotide sequence ID" value="NZ_CP014636.1"/>
</dbReference>
<name>A0A087I3C2_VIBVL</name>
<accession>A0A087I3C2</accession>
<dbReference type="AlphaFoldDB" id="A0A087I3C2"/>
<dbReference type="PANTHER" id="PTHR37526:SF1">
    <property type="entry name" value="PROTEIN TUSB"/>
    <property type="match status" value="1"/>
</dbReference>
<dbReference type="InterPro" id="IPR027396">
    <property type="entry name" value="DsrEFH-like"/>
</dbReference>
<dbReference type="GO" id="GO:0016740">
    <property type="term" value="F:transferase activity"/>
    <property type="evidence" value="ECO:0007669"/>
    <property type="project" value="UniProtKB-KW"/>
</dbReference>
<dbReference type="Gene3D" id="3.40.1260.10">
    <property type="entry name" value="DsrEFH-like"/>
    <property type="match status" value="1"/>
</dbReference>
<reference evidence="3 4" key="1">
    <citation type="submission" date="2017-12" db="EMBL/GenBank/DDBJ databases">
        <title>FDA dAtabase for Regulatory Grade micrObial Sequences (FDA-ARGOS): Supporting development and validation of Infectious Disease Dx tests.</title>
        <authorList>
            <person name="Hoffmann M."/>
            <person name="Allard M."/>
            <person name="Evans P."/>
            <person name="Brown E."/>
            <person name="Tallon L.J."/>
            <person name="Sadzewicz L."/>
            <person name="Sengamalay N."/>
            <person name="Ott S."/>
            <person name="Godinez A."/>
            <person name="Nagaraj S."/>
            <person name="Vavikolanu K."/>
            <person name="Aluvathingal J."/>
            <person name="Nadendla S."/>
            <person name="Hobson J."/>
            <person name="Sichtig H."/>
        </authorList>
    </citation>
    <scope>NUCLEOTIDE SEQUENCE [LARGE SCALE GENOMIC DNA]</scope>
    <source>
        <strain evidence="4">ATCC 29307</strain>
        <strain evidence="3">FDAARGOS_118</strain>
    </source>
</reference>
<evidence type="ECO:0000313" key="2">
    <source>
        <dbReference type="EMBL" id="MBN8124203.1"/>
    </source>
</evidence>
<dbReference type="EMBL" id="DACRBY010000033">
    <property type="protein sequence ID" value="HAS8542222.1"/>
    <property type="molecule type" value="Genomic_DNA"/>
</dbReference>
<dbReference type="GO" id="GO:0002143">
    <property type="term" value="P:tRNA wobble position uridine thiolation"/>
    <property type="evidence" value="ECO:0007669"/>
    <property type="project" value="InterPro"/>
</dbReference>
<protein>
    <submittedName>
        <fullName evidence="1">Sulfurtransferase complex subunit TusB</fullName>
    </submittedName>
</protein>
<dbReference type="SUPFAM" id="SSF75169">
    <property type="entry name" value="DsrEFH-like"/>
    <property type="match status" value="1"/>
</dbReference>
<reference evidence="1" key="2">
    <citation type="journal article" date="2018" name="Genome Biol.">
        <title>SKESA: strategic k-mer extension for scrupulous assemblies.</title>
        <authorList>
            <person name="Souvorov A."/>
            <person name="Agarwala R."/>
            <person name="Lipman D.J."/>
        </authorList>
    </citation>
    <scope>NUCLEOTIDE SEQUENCE</scope>
    <source>
        <strain evidence="1">BCW_3452</strain>
    </source>
</reference>
<dbReference type="InterPro" id="IPR007215">
    <property type="entry name" value="Sulphur_relay_TusB/DsrH"/>
</dbReference>
<comment type="caution">
    <text evidence="1">The sequence shown here is derived from an EMBL/GenBank/DDBJ whole genome shotgun (WGS) entry which is preliminary data.</text>
</comment>
<dbReference type="Proteomes" id="UP000863257">
    <property type="component" value="Unassembled WGS sequence"/>
</dbReference>
<proteinExistence type="predicted"/>
<reference evidence="2" key="4">
    <citation type="submission" date="2021-03" db="EMBL/GenBank/DDBJ databases">
        <title>Study of the foodborne Vibrio vulnificus isolates from China.</title>
        <authorList>
            <person name="Zheng Z."/>
            <person name="Ye L."/>
        </authorList>
    </citation>
    <scope>NUCLEOTIDE SEQUENCE</scope>
    <source>
        <strain evidence="2">Vv1582</strain>
    </source>
</reference>
<dbReference type="Proteomes" id="UP000054370">
    <property type="component" value="Unassembled WGS sequence"/>
</dbReference>
<evidence type="ECO:0000313" key="3">
    <source>
        <dbReference type="EMBL" id="PNM66579.1"/>
    </source>
</evidence>
<reference evidence="1" key="3">
    <citation type="submission" date="2019-01" db="EMBL/GenBank/DDBJ databases">
        <authorList>
            <consortium name="NCBI Pathogen Detection Project"/>
        </authorList>
    </citation>
    <scope>NUCLEOTIDE SEQUENCE</scope>
    <source>
        <strain evidence="1">BCW_3452</strain>
    </source>
</reference>
<keyword evidence="1" id="KW-0808">Transferase</keyword>
<dbReference type="EMBL" id="LOSH02000004">
    <property type="protein sequence ID" value="PNM66579.1"/>
    <property type="molecule type" value="Genomic_DNA"/>
</dbReference>
<gene>
    <name evidence="1" type="primary">dsrH</name>
    <name evidence="2" type="synonym">tusB</name>
    <name evidence="3" type="ORF">AL548_009725</name>
    <name evidence="1" type="ORF">I7730_20755</name>
    <name evidence="2" type="ORF">J0J18_20880</name>
</gene>
<dbReference type="Proteomes" id="UP000664056">
    <property type="component" value="Unassembled WGS sequence"/>
</dbReference>
<dbReference type="EMBL" id="JAFKOQ010000023">
    <property type="protein sequence ID" value="MBN8124203.1"/>
    <property type="molecule type" value="Genomic_DNA"/>
</dbReference>
<evidence type="ECO:0000313" key="4">
    <source>
        <dbReference type="Proteomes" id="UP000054370"/>
    </source>
</evidence>